<evidence type="ECO:0000256" key="1">
    <source>
        <dbReference type="SAM" id="MobiDB-lite"/>
    </source>
</evidence>
<dbReference type="EMBL" id="HBUE01099427">
    <property type="protein sequence ID" value="CAG6484518.1"/>
    <property type="molecule type" value="Transcribed_RNA"/>
</dbReference>
<feature type="compositionally biased region" description="Basic residues" evidence="1">
    <location>
        <begin position="21"/>
        <end position="31"/>
    </location>
</feature>
<reference evidence="2" key="1">
    <citation type="submission" date="2021-05" db="EMBL/GenBank/DDBJ databases">
        <authorList>
            <person name="Alioto T."/>
            <person name="Alioto T."/>
            <person name="Gomez Garrido J."/>
        </authorList>
    </citation>
    <scope>NUCLEOTIDE SEQUENCE</scope>
</reference>
<sequence>MEPLPGRQARRRLCASLQRAPPKRRGSRPKAKNLPGKSDPRGSGNRTGNDPADSLYQNPRPPGGGLAVLRTHEDYDADREAEGPGEHHHGGVFDWWVVGAVLPAANVPLCDYRSGQVPEAGVPAVARVFEGEVLFV</sequence>
<evidence type="ECO:0000313" key="2">
    <source>
        <dbReference type="EMBL" id="CAG6532602.1"/>
    </source>
</evidence>
<proteinExistence type="predicted"/>
<dbReference type="EMBL" id="HBUE01207110">
    <property type="protein sequence ID" value="CAG6532600.1"/>
    <property type="molecule type" value="Transcribed_RNA"/>
</dbReference>
<protein>
    <submittedName>
        <fullName evidence="2">(northern house mosquito) hypothetical protein</fullName>
    </submittedName>
</protein>
<dbReference type="EMBL" id="HBUE01099431">
    <property type="protein sequence ID" value="CAG6484520.1"/>
    <property type="molecule type" value="Transcribed_RNA"/>
</dbReference>
<feature type="region of interest" description="Disordered" evidence="1">
    <location>
        <begin position="1"/>
        <end position="89"/>
    </location>
</feature>
<name>A0A8D8HEA1_CULPI</name>
<dbReference type="EMBL" id="HBUE01207111">
    <property type="protein sequence ID" value="CAG6532602.1"/>
    <property type="molecule type" value="Transcribed_RNA"/>
</dbReference>
<feature type="compositionally biased region" description="Basic and acidic residues" evidence="1">
    <location>
        <begin position="70"/>
        <end position="89"/>
    </location>
</feature>
<dbReference type="EMBL" id="HBUE01313414">
    <property type="protein sequence ID" value="CAG6584472.1"/>
    <property type="molecule type" value="Transcribed_RNA"/>
</dbReference>
<dbReference type="EMBL" id="HBUE01313415">
    <property type="protein sequence ID" value="CAG6584474.1"/>
    <property type="molecule type" value="Transcribed_RNA"/>
</dbReference>
<dbReference type="AlphaFoldDB" id="A0A8D8HEA1"/>
<organism evidence="2">
    <name type="scientific">Culex pipiens</name>
    <name type="common">House mosquito</name>
    <dbReference type="NCBI Taxonomy" id="7175"/>
    <lineage>
        <taxon>Eukaryota</taxon>
        <taxon>Metazoa</taxon>
        <taxon>Ecdysozoa</taxon>
        <taxon>Arthropoda</taxon>
        <taxon>Hexapoda</taxon>
        <taxon>Insecta</taxon>
        <taxon>Pterygota</taxon>
        <taxon>Neoptera</taxon>
        <taxon>Endopterygota</taxon>
        <taxon>Diptera</taxon>
        <taxon>Nematocera</taxon>
        <taxon>Culicoidea</taxon>
        <taxon>Culicidae</taxon>
        <taxon>Culicinae</taxon>
        <taxon>Culicini</taxon>
        <taxon>Culex</taxon>
        <taxon>Culex</taxon>
    </lineage>
</organism>
<accession>A0A8D8HEA1</accession>